<dbReference type="AlphaFoldDB" id="A0A835CHB9"/>
<reference evidence="1" key="1">
    <citation type="submission" date="2020-09" db="EMBL/GenBank/DDBJ databases">
        <title>Genome-Enabled Discovery of Anthraquinone Biosynthesis in Senna tora.</title>
        <authorList>
            <person name="Kang S.-H."/>
            <person name="Pandey R.P."/>
            <person name="Lee C.-M."/>
            <person name="Sim J.-S."/>
            <person name="Jeong J.-T."/>
            <person name="Choi B.-S."/>
            <person name="Jung M."/>
            <person name="Ginzburg D."/>
            <person name="Zhao K."/>
            <person name="Won S.Y."/>
            <person name="Oh T.-J."/>
            <person name="Yu Y."/>
            <person name="Kim N.-H."/>
            <person name="Lee O.R."/>
            <person name="Lee T.-H."/>
            <person name="Bashyal P."/>
            <person name="Kim T.-S."/>
            <person name="Lee W.-H."/>
            <person name="Kawkins C."/>
            <person name="Kim C.-K."/>
            <person name="Kim J.S."/>
            <person name="Ahn B.O."/>
            <person name="Rhee S.Y."/>
            <person name="Sohng J.K."/>
        </authorList>
    </citation>
    <scope>NUCLEOTIDE SEQUENCE</scope>
    <source>
        <tissue evidence="1">Leaf</tissue>
    </source>
</reference>
<gene>
    <name evidence="1" type="ORF">G2W53_000036</name>
</gene>
<evidence type="ECO:0000313" key="2">
    <source>
        <dbReference type="Proteomes" id="UP000634136"/>
    </source>
</evidence>
<organism evidence="1 2">
    <name type="scientific">Senna tora</name>
    <dbReference type="NCBI Taxonomy" id="362788"/>
    <lineage>
        <taxon>Eukaryota</taxon>
        <taxon>Viridiplantae</taxon>
        <taxon>Streptophyta</taxon>
        <taxon>Embryophyta</taxon>
        <taxon>Tracheophyta</taxon>
        <taxon>Spermatophyta</taxon>
        <taxon>Magnoliopsida</taxon>
        <taxon>eudicotyledons</taxon>
        <taxon>Gunneridae</taxon>
        <taxon>Pentapetalae</taxon>
        <taxon>rosids</taxon>
        <taxon>fabids</taxon>
        <taxon>Fabales</taxon>
        <taxon>Fabaceae</taxon>
        <taxon>Caesalpinioideae</taxon>
        <taxon>Cassia clade</taxon>
        <taxon>Senna</taxon>
    </lineage>
</organism>
<protein>
    <submittedName>
        <fullName evidence="1">Uncharacterized protein</fullName>
    </submittedName>
</protein>
<comment type="caution">
    <text evidence="1">The sequence shown here is derived from an EMBL/GenBank/DDBJ whole genome shotgun (WGS) entry which is preliminary data.</text>
</comment>
<name>A0A835CHB9_9FABA</name>
<proteinExistence type="predicted"/>
<dbReference type="EMBL" id="JAAIUW010000001">
    <property type="protein sequence ID" value="KAF7843131.1"/>
    <property type="molecule type" value="Genomic_DNA"/>
</dbReference>
<keyword evidence="2" id="KW-1185">Reference proteome</keyword>
<evidence type="ECO:0000313" key="1">
    <source>
        <dbReference type="EMBL" id="KAF7843131.1"/>
    </source>
</evidence>
<dbReference type="Proteomes" id="UP000634136">
    <property type="component" value="Unassembled WGS sequence"/>
</dbReference>
<accession>A0A835CHB9</accession>
<sequence>MLGVKNLRTTTEKRKIRTKLLTLVDGEIQGLVAGGRDLRTFFLLGCVAL</sequence>